<dbReference type="RefSeq" id="WP_015373568.1">
    <property type="nucleotide sequence ID" value="NZ_CP142150.1"/>
</dbReference>
<gene>
    <name evidence="6" type="ORF">GIV46_02205</name>
</gene>
<feature type="signal peptide" evidence="4">
    <location>
        <begin position="1"/>
        <end position="32"/>
    </location>
</feature>
<evidence type="ECO:0000313" key="6">
    <source>
        <dbReference type="EMBL" id="MCF5653822.1"/>
    </source>
</evidence>
<evidence type="ECO:0000256" key="2">
    <source>
        <dbReference type="ARBA" id="ARBA00006671"/>
    </source>
</evidence>
<comment type="similarity">
    <text evidence="2">Belongs to the fimbrial protein family.</text>
</comment>
<evidence type="ECO:0000256" key="4">
    <source>
        <dbReference type="SAM" id="SignalP"/>
    </source>
</evidence>
<keyword evidence="4" id="KW-0732">Signal</keyword>
<keyword evidence="3" id="KW-0281">Fimbrium</keyword>
<name>A0AAP2WG73_9PSED</name>
<dbReference type="InterPro" id="IPR000259">
    <property type="entry name" value="Adhesion_dom_fimbrial"/>
</dbReference>
<dbReference type="SUPFAM" id="SSF49401">
    <property type="entry name" value="Bacterial adhesins"/>
    <property type="match status" value="1"/>
</dbReference>
<protein>
    <submittedName>
        <fullName evidence="6">Fimbrial protein</fullName>
    </submittedName>
</protein>
<reference evidence="6" key="1">
    <citation type="submission" date="2019-11" db="EMBL/GenBank/DDBJ databases">
        <title>Epiphytic Pseudomonas syringae from cherry orchards.</title>
        <authorList>
            <person name="Hulin M.T."/>
        </authorList>
    </citation>
    <scope>NUCLEOTIDE SEQUENCE</scope>
    <source>
        <strain evidence="6">PA-2-1F</strain>
    </source>
</reference>
<comment type="caution">
    <text evidence="6">The sequence shown here is derived from an EMBL/GenBank/DDBJ whole genome shotgun (WGS) entry which is preliminary data.</text>
</comment>
<dbReference type="PANTHER" id="PTHR33420:SF14">
    <property type="entry name" value="TYPE 1 FIMBRIN D-MANNOSE SPECIFIC ADHESIN"/>
    <property type="match status" value="1"/>
</dbReference>
<dbReference type="InterPro" id="IPR008966">
    <property type="entry name" value="Adhesion_dom_sf"/>
</dbReference>
<dbReference type="GO" id="GO:0009289">
    <property type="term" value="C:pilus"/>
    <property type="evidence" value="ECO:0007669"/>
    <property type="project" value="UniProtKB-SubCell"/>
</dbReference>
<feature type="chain" id="PRO_5042921193" evidence="4">
    <location>
        <begin position="33"/>
        <end position="329"/>
    </location>
</feature>
<dbReference type="PANTHER" id="PTHR33420">
    <property type="entry name" value="FIMBRIAL SUBUNIT ELFA-RELATED"/>
    <property type="match status" value="1"/>
</dbReference>
<accession>A0AAP2WG73</accession>
<comment type="subcellular location">
    <subcellularLocation>
        <location evidence="1">Fimbrium</location>
    </subcellularLocation>
</comment>
<dbReference type="Gene3D" id="2.60.40.1090">
    <property type="entry name" value="Fimbrial-type adhesion domain"/>
    <property type="match status" value="1"/>
</dbReference>
<sequence length="329" mass="34886">MNLLFLVGLKMKHSIKRLFAVLLTSVPLAAQAYCESYSNSQHGLTLPAVINVPASLPLGSEILRQPFNGVLPDRFLDCPTHNLIVVIARQLGPKDPIAFSSPTEAPGVGITIRITDARGSTNNFALTSGETVGPPGRIPIFTKAEAIFYKIGPVTGGVMPAGNIFDYRMRDVRNNILGRYQLLLDSPVRFVSPAATCDLAAGDVNRTISLDPVQASAFEAAPFAGVRDFELSANCSEASSVTFRFSGTPAPENTLLFANTGTAGGVALWLYSRINGVARTLSADGSDNERTLAVSGDRAVLPLSAAYHRNGTVSQGTLTSTATVNITYN</sequence>
<dbReference type="EMBL" id="WJZX01000003">
    <property type="protein sequence ID" value="MCF5653822.1"/>
    <property type="molecule type" value="Genomic_DNA"/>
</dbReference>
<feature type="domain" description="Fimbrial-type adhesion" evidence="5">
    <location>
        <begin position="194"/>
        <end position="328"/>
    </location>
</feature>
<proteinExistence type="inferred from homology"/>
<dbReference type="Proteomes" id="UP000814126">
    <property type="component" value="Unassembled WGS sequence"/>
</dbReference>
<organism evidence="6 7">
    <name type="scientific">Pseudomonas poae</name>
    <dbReference type="NCBI Taxonomy" id="200451"/>
    <lineage>
        <taxon>Bacteria</taxon>
        <taxon>Pseudomonadati</taxon>
        <taxon>Pseudomonadota</taxon>
        <taxon>Gammaproteobacteria</taxon>
        <taxon>Pseudomonadales</taxon>
        <taxon>Pseudomonadaceae</taxon>
        <taxon>Pseudomonas</taxon>
    </lineage>
</organism>
<dbReference type="AlphaFoldDB" id="A0AAP2WG73"/>
<dbReference type="Pfam" id="PF00419">
    <property type="entry name" value="Fimbrial"/>
    <property type="match status" value="1"/>
</dbReference>
<dbReference type="GO" id="GO:0043709">
    <property type="term" value="P:cell adhesion involved in single-species biofilm formation"/>
    <property type="evidence" value="ECO:0007669"/>
    <property type="project" value="TreeGrafter"/>
</dbReference>
<dbReference type="GeneID" id="45490481"/>
<evidence type="ECO:0000259" key="5">
    <source>
        <dbReference type="Pfam" id="PF00419"/>
    </source>
</evidence>
<evidence type="ECO:0000256" key="1">
    <source>
        <dbReference type="ARBA" id="ARBA00004561"/>
    </source>
</evidence>
<dbReference type="InterPro" id="IPR036937">
    <property type="entry name" value="Adhesion_dom_fimbrial_sf"/>
</dbReference>
<evidence type="ECO:0000313" key="7">
    <source>
        <dbReference type="Proteomes" id="UP000814126"/>
    </source>
</evidence>
<evidence type="ECO:0000256" key="3">
    <source>
        <dbReference type="ARBA" id="ARBA00023263"/>
    </source>
</evidence>
<dbReference type="InterPro" id="IPR050263">
    <property type="entry name" value="Bact_Fimbrial_Adh_Pro"/>
</dbReference>
<dbReference type="Gene3D" id="2.60.40.3310">
    <property type="match status" value="1"/>
</dbReference>